<keyword evidence="2" id="KW-1185">Reference proteome</keyword>
<evidence type="ECO:0000313" key="1">
    <source>
        <dbReference type="EMBL" id="MED6161621.1"/>
    </source>
</evidence>
<protein>
    <submittedName>
        <fullName evidence="1">Uncharacterized protein</fullName>
    </submittedName>
</protein>
<proteinExistence type="predicted"/>
<gene>
    <name evidence="1" type="ORF">PIB30_062543</name>
</gene>
<organism evidence="1 2">
    <name type="scientific">Stylosanthes scabra</name>
    <dbReference type="NCBI Taxonomy" id="79078"/>
    <lineage>
        <taxon>Eukaryota</taxon>
        <taxon>Viridiplantae</taxon>
        <taxon>Streptophyta</taxon>
        <taxon>Embryophyta</taxon>
        <taxon>Tracheophyta</taxon>
        <taxon>Spermatophyta</taxon>
        <taxon>Magnoliopsida</taxon>
        <taxon>eudicotyledons</taxon>
        <taxon>Gunneridae</taxon>
        <taxon>Pentapetalae</taxon>
        <taxon>rosids</taxon>
        <taxon>fabids</taxon>
        <taxon>Fabales</taxon>
        <taxon>Fabaceae</taxon>
        <taxon>Papilionoideae</taxon>
        <taxon>50 kb inversion clade</taxon>
        <taxon>dalbergioids sensu lato</taxon>
        <taxon>Dalbergieae</taxon>
        <taxon>Pterocarpus clade</taxon>
        <taxon>Stylosanthes</taxon>
    </lineage>
</organism>
<reference evidence="1 2" key="1">
    <citation type="journal article" date="2023" name="Plants (Basel)">
        <title>Bridging the Gap: Combining Genomics and Transcriptomics Approaches to Understand Stylosanthes scabra, an Orphan Legume from the Brazilian Caatinga.</title>
        <authorList>
            <person name="Ferreira-Neto J.R.C."/>
            <person name="da Silva M.D."/>
            <person name="Binneck E."/>
            <person name="de Melo N.F."/>
            <person name="da Silva R.H."/>
            <person name="de Melo A.L.T.M."/>
            <person name="Pandolfi V."/>
            <person name="Bustamante F.O."/>
            <person name="Brasileiro-Vidal A.C."/>
            <person name="Benko-Iseppon A.M."/>
        </authorList>
    </citation>
    <scope>NUCLEOTIDE SEQUENCE [LARGE SCALE GENOMIC DNA]</scope>
    <source>
        <tissue evidence="1">Leaves</tissue>
    </source>
</reference>
<accession>A0ABU6UNB4</accession>
<sequence length="91" mass="10469">MGWGFSLRILSDFSGTGSSLESWRSIHEEVRASSFSKSQIFRCVLWRTRRVAVCVEDRVWTSASKLIKHVRDFVDRFWGVTAFGIRAVLSL</sequence>
<comment type="caution">
    <text evidence="1">The sequence shown here is derived from an EMBL/GenBank/DDBJ whole genome shotgun (WGS) entry which is preliminary data.</text>
</comment>
<dbReference type="EMBL" id="JASCZI010121411">
    <property type="protein sequence ID" value="MED6161621.1"/>
    <property type="molecule type" value="Genomic_DNA"/>
</dbReference>
<evidence type="ECO:0000313" key="2">
    <source>
        <dbReference type="Proteomes" id="UP001341840"/>
    </source>
</evidence>
<name>A0ABU6UNB4_9FABA</name>
<dbReference type="Proteomes" id="UP001341840">
    <property type="component" value="Unassembled WGS sequence"/>
</dbReference>